<dbReference type="Pfam" id="PF17667">
    <property type="entry name" value="Pkinase_fungal"/>
    <property type="match status" value="1"/>
</dbReference>
<evidence type="ECO:0000313" key="3">
    <source>
        <dbReference type="Proteomes" id="UP000275772"/>
    </source>
</evidence>
<dbReference type="InterPro" id="IPR011009">
    <property type="entry name" value="Kinase-like_dom_sf"/>
</dbReference>
<reference evidence="2 3" key="1">
    <citation type="submission" date="2017-11" db="EMBL/GenBank/DDBJ databases">
        <authorList>
            <person name="Kracher B."/>
        </authorList>
    </citation>
    <scope>NUCLEOTIDE SEQUENCE [LARGE SCALE GENOMIC DNA]</scope>
    <source>
        <strain evidence="2 3">RACE1</strain>
    </source>
</reference>
<dbReference type="PANTHER" id="PTHR38248">
    <property type="entry name" value="FUNK1 6"/>
    <property type="match status" value="1"/>
</dbReference>
<organism evidence="2 3">
    <name type="scientific">Blumeria hordei</name>
    <name type="common">Barley powdery mildew</name>
    <name type="synonym">Blumeria graminis f. sp. hordei</name>
    <dbReference type="NCBI Taxonomy" id="2867405"/>
    <lineage>
        <taxon>Eukaryota</taxon>
        <taxon>Fungi</taxon>
        <taxon>Dikarya</taxon>
        <taxon>Ascomycota</taxon>
        <taxon>Pezizomycotina</taxon>
        <taxon>Leotiomycetes</taxon>
        <taxon>Erysiphales</taxon>
        <taxon>Erysiphaceae</taxon>
        <taxon>Blumeria</taxon>
    </lineage>
</organism>
<dbReference type="Proteomes" id="UP000275772">
    <property type="component" value="Unassembled WGS sequence"/>
</dbReference>
<dbReference type="VEuPathDB" id="FungiDB:BLGHR1_11578"/>
<evidence type="ECO:0000259" key="1">
    <source>
        <dbReference type="PROSITE" id="PS50011"/>
    </source>
</evidence>
<gene>
    <name evidence="2" type="ORF">BLGHR1_11578</name>
</gene>
<sequence length="155" mass="17638">MTLPSLERHRFLFRIAMTQCGKKIDTSGSILDFVTGIRDAIKAHQELADISILHGDILEGNIILKDPTTDDEPYGMLVDFDCAVKLKGNVAEDEELLLTGTMKFMALERLEFAAKLKSIQRSYRHDIESFFYVFLVGCIEYESVTEGMPQNLNEW</sequence>
<proteinExistence type="predicted"/>
<dbReference type="InterPro" id="IPR000719">
    <property type="entry name" value="Prot_kinase_dom"/>
</dbReference>
<dbReference type="InterPro" id="IPR040976">
    <property type="entry name" value="Pkinase_fungal"/>
</dbReference>
<dbReference type="GO" id="GO:0004672">
    <property type="term" value="F:protein kinase activity"/>
    <property type="evidence" value="ECO:0007669"/>
    <property type="project" value="InterPro"/>
</dbReference>
<dbReference type="EMBL" id="UNSH01000028">
    <property type="protein sequence ID" value="SZF00829.1"/>
    <property type="molecule type" value="Genomic_DNA"/>
</dbReference>
<dbReference type="GO" id="GO:0005524">
    <property type="term" value="F:ATP binding"/>
    <property type="evidence" value="ECO:0007669"/>
    <property type="project" value="InterPro"/>
</dbReference>
<dbReference type="SUPFAM" id="SSF56112">
    <property type="entry name" value="Protein kinase-like (PK-like)"/>
    <property type="match status" value="1"/>
</dbReference>
<feature type="domain" description="Protein kinase" evidence="1">
    <location>
        <begin position="1"/>
        <end position="155"/>
    </location>
</feature>
<name>A0A383UM21_BLUHO</name>
<evidence type="ECO:0000313" key="2">
    <source>
        <dbReference type="EMBL" id="SZF00829.1"/>
    </source>
</evidence>
<dbReference type="PROSITE" id="PS50011">
    <property type="entry name" value="PROTEIN_KINASE_DOM"/>
    <property type="match status" value="1"/>
</dbReference>
<protein>
    <recommendedName>
        <fullName evidence="1">Protein kinase domain-containing protein</fullName>
    </recommendedName>
</protein>
<dbReference type="AlphaFoldDB" id="A0A383UM21"/>
<accession>A0A383UM21</accession>
<dbReference type="Gene3D" id="1.10.510.10">
    <property type="entry name" value="Transferase(Phosphotransferase) domain 1"/>
    <property type="match status" value="1"/>
</dbReference>
<dbReference type="PANTHER" id="PTHR38248:SF2">
    <property type="entry name" value="FUNK1 11"/>
    <property type="match status" value="1"/>
</dbReference>